<dbReference type="InterPro" id="IPR013786">
    <property type="entry name" value="AcylCoA_DH/ox_N"/>
</dbReference>
<dbReference type="Gene3D" id="2.40.110.10">
    <property type="entry name" value="Butyryl-CoA Dehydrogenase, subunit A, domain 2"/>
    <property type="match status" value="1"/>
</dbReference>
<dbReference type="GO" id="GO:0003995">
    <property type="term" value="F:acyl-CoA dehydrogenase activity"/>
    <property type="evidence" value="ECO:0007669"/>
    <property type="project" value="TreeGrafter"/>
</dbReference>
<dbReference type="AlphaFoldDB" id="A0A7W4YKR1"/>
<dbReference type="SUPFAM" id="SSF56645">
    <property type="entry name" value="Acyl-CoA dehydrogenase NM domain-like"/>
    <property type="match status" value="1"/>
</dbReference>
<dbReference type="InterPro" id="IPR046373">
    <property type="entry name" value="Acyl-CoA_Oxase/DH_mid-dom_sf"/>
</dbReference>
<dbReference type="InterPro" id="IPR037069">
    <property type="entry name" value="AcylCoA_DH/ox_N_sf"/>
</dbReference>
<sequence length="396" mass="42057">MNAVPYEQLAARFRPLFAEIAAGAPDRERDRTLAHDAVRALAAAGFGAVRLPVEEGGAGASVSQLIHLLIELGAADSNLPQALRAHFGMVEERLIDPDGPARAKWLRRVADGAILGNAVTEIGGGKVGATGTRLDTAGDEWTITGTKFYSTGSLYADWLAIGVSDERDERAFAVVSATHPGLQLVDDWNGFGQRLTASGTTHLDAVAVERDDVFWYADRIPHYMIAFYQQVLLASLAGIGRAIVADAVGYVQHRTRVFSHAQADLPREDPLVQQVVGRLAAASFAADAVVLAAADALEAVATARAAGEPVEDLIDAAELATSKAHSTVVDTVLGAATTLFEVGGASAVDRDRTLDRHWRNARTISVHNPGIYKQRTVGDHLLNGTAPTHAWVVGTR</sequence>
<evidence type="ECO:0000256" key="1">
    <source>
        <dbReference type="ARBA" id="ARBA00023002"/>
    </source>
</evidence>
<evidence type="ECO:0000259" key="3">
    <source>
        <dbReference type="Pfam" id="PF02771"/>
    </source>
</evidence>
<gene>
    <name evidence="5" type="ORF">FHX33_002647</name>
</gene>
<dbReference type="Pfam" id="PF02771">
    <property type="entry name" value="Acyl-CoA_dh_N"/>
    <property type="match status" value="1"/>
</dbReference>
<dbReference type="RefSeq" id="WP_021763835.1">
    <property type="nucleotide sequence ID" value="NZ_JACHVP010000002.1"/>
</dbReference>
<dbReference type="Proteomes" id="UP000538196">
    <property type="component" value="Unassembled WGS sequence"/>
</dbReference>
<protein>
    <submittedName>
        <fullName evidence="5">Alkylation response protein AidB-like acyl-CoA dehydrogenase</fullName>
    </submittedName>
</protein>
<dbReference type="InterPro" id="IPR009100">
    <property type="entry name" value="AcylCoA_DH/oxidase_NM_dom_sf"/>
</dbReference>
<feature type="domain" description="Acyl-CoA dehydrogenase C-terminal" evidence="4">
    <location>
        <begin position="237"/>
        <end position="367"/>
    </location>
</feature>
<dbReference type="PANTHER" id="PTHR48083:SF19">
    <property type="entry name" value="FLAVIN-DEPENDENT MONOOXYGENASE, OXYGENASE SUBUNIT HSAA"/>
    <property type="match status" value="1"/>
</dbReference>
<evidence type="ECO:0000313" key="5">
    <source>
        <dbReference type="EMBL" id="MBB2967884.1"/>
    </source>
</evidence>
<dbReference type="Gene3D" id="1.20.140.10">
    <property type="entry name" value="Butyryl-CoA Dehydrogenase, subunit A, domain 3"/>
    <property type="match status" value="1"/>
</dbReference>
<name>A0A7W4YKR1_LEIAQ</name>
<dbReference type="EMBL" id="JACHVP010000002">
    <property type="protein sequence ID" value="MBB2967884.1"/>
    <property type="molecule type" value="Genomic_DNA"/>
</dbReference>
<dbReference type="Gene3D" id="1.10.540.10">
    <property type="entry name" value="Acyl-CoA dehydrogenase/oxidase, N-terminal domain"/>
    <property type="match status" value="1"/>
</dbReference>
<evidence type="ECO:0000256" key="2">
    <source>
        <dbReference type="ARBA" id="ARBA00049661"/>
    </source>
</evidence>
<dbReference type="GO" id="GO:0033539">
    <property type="term" value="P:fatty acid beta-oxidation using acyl-CoA dehydrogenase"/>
    <property type="evidence" value="ECO:0007669"/>
    <property type="project" value="TreeGrafter"/>
</dbReference>
<keyword evidence="1" id="KW-0560">Oxidoreductase</keyword>
<evidence type="ECO:0000313" key="6">
    <source>
        <dbReference type="Proteomes" id="UP000538196"/>
    </source>
</evidence>
<dbReference type="PANTHER" id="PTHR48083">
    <property type="entry name" value="MEDIUM-CHAIN SPECIFIC ACYL-COA DEHYDROGENASE, MITOCHONDRIAL-RELATED"/>
    <property type="match status" value="1"/>
</dbReference>
<keyword evidence="6" id="KW-1185">Reference proteome</keyword>
<dbReference type="GO" id="GO:0005737">
    <property type="term" value="C:cytoplasm"/>
    <property type="evidence" value="ECO:0007669"/>
    <property type="project" value="TreeGrafter"/>
</dbReference>
<dbReference type="SUPFAM" id="SSF47203">
    <property type="entry name" value="Acyl-CoA dehydrogenase C-terminal domain-like"/>
    <property type="match status" value="1"/>
</dbReference>
<feature type="domain" description="Acyl-CoA dehydrogenase/oxidase N-terminal" evidence="3">
    <location>
        <begin position="18"/>
        <end position="112"/>
    </location>
</feature>
<accession>A0A7W4YKR1</accession>
<dbReference type="GO" id="GO:0050660">
    <property type="term" value="F:flavin adenine dinucleotide binding"/>
    <property type="evidence" value="ECO:0007669"/>
    <property type="project" value="InterPro"/>
</dbReference>
<dbReference type="PIRSF" id="PIRSF016578">
    <property type="entry name" value="HsaA"/>
    <property type="match status" value="1"/>
</dbReference>
<organism evidence="5 6">
    <name type="scientific">Leifsonia aquatica</name>
    <name type="common">Corynebacterium aquaticum</name>
    <dbReference type="NCBI Taxonomy" id="144185"/>
    <lineage>
        <taxon>Bacteria</taxon>
        <taxon>Bacillati</taxon>
        <taxon>Actinomycetota</taxon>
        <taxon>Actinomycetes</taxon>
        <taxon>Micrococcales</taxon>
        <taxon>Microbacteriaceae</taxon>
        <taxon>Leifsonia</taxon>
    </lineage>
</organism>
<dbReference type="InterPro" id="IPR050741">
    <property type="entry name" value="Acyl-CoA_dehydrogenase"/>
</dbReference>
<comment type="caution">
    <text evidence="5">The sequence shown here is derived from an EMBL/GenBank/DDBJ whole genome shotgun (WGS) entry which is preliminary data.</text>
</comment>
<comment type="similarity">
    <text evidence="2">Belongs to the HpaH/HsaA monooxygenase family.</text>
</comment>
<dbReference type="InterPro" id="IPR013107">
    <property type="entry name" value="Acyl-CoA_DH_C"/>
</dbReference>
<dbReference type="GO" id="GO:0016712">
    <property type="term" value="F:oxidoreductase activity, acting on paired donors, with incorporation or reduction of molecular oxygen, reduced flavin or flavoprotein as one donor, and incorporation of one atom of oxygen"/>
    <property type="evidence" value="ECO:0007669"/>
    <property type="project" value="TreeGrafter"/>
</dbReference>
<reference evidence="5 6" key="1">
    <citation type="submission" date="2020-08" db="EMBL/GenBank/DDBJ databases">
        <title>Sequencing the genomes of 1000 actinobacteria strains.</title>
        <authorList>
            <person name="Klenk H.-P."/>
        </authorList>
    </citation>
    <scope>NUCLEOTIDE SEQUENCE [LARGE SCALE GENOMIC DNA]</scope>
    <source>
        <strain evidence="5 6">DSM 20146</strain>
    </source>
</reference>
<dbReference type="Pfam" id="PF08028">
    <property type="entry name" value="Acyl-CoA_dh_2"/>
    <property type="match status" value="1"/>
</dbReference>
<dbReference type="InterPro" id="IPR036250">
    <property type="entry name" value="AcylCo_DH-like_C"/>
</dbReference>
<proteinExistence type="inferred from homology"/>
<evidence type="ECO:0000259" key="4">
    <source>
        <dbReference type="Pfam" id="PF08028"/>
    </source>
</evidence>